<evidence type="ECO:0000313" key="1">
    <source>
        <dbReference type="EMBL" id="GFX94402.1"/>
    </source>
</evidence>
<dbReference type="PANTHER" id="PTHR10492:SF57">
    <property type="entry name" value="ATP-DEPENDENT DNA HELICASE"/>
    <property type="match status" value="1"/>
</dbReference>
<keyword evidence="1" id="KW-0067">ATP-binding</keyword>
<comment type="caution">
    <text evidence="1">The sequence shown here is derived from an EMBL/GenBank/DDBJ whole genome shotgun (WGS) entry which is preliminary data.</text>
</comment>
<reference evidence="1" key="1">
    <citation type="submission" date="2020-08" db="EMBL/GenBank/DDBJ databases">
        <title>Multicomponent nature underlies the extraordinary mechanical properties of spider dragline silk.</title>
        <authorList>
            <person name="Kono N."/>
            <person name="Nakamura H."/>
            <person name="Mori M."/>
            <person name="Yoshida Y."/>
            <person name="Ohtoshi R."/>
            <person name="Malay A.D."/>
            <person name="Moran D.A.P."/>
            <person name="Tomita M."/>
            <person name="Numata K."/>
            <person name="Arakawa K."/>
        </authorList>
    </citation>
    <scope>NUCLEOTIDE SEQUENCE</scope>
</reference>
<protein>
    <submittedName>
        <fullName evidence="1">ATP-dependent DNA helicase</fullName>
    </submittedName>
</protein>
<dbReference type="AlphaFoldDB" id="A0A8X6RKN8"/>
<gene>
    <name evidence="1" type="primary">X975_04048</name>
    <name evidence="1" type="ORF">TNCV_4294471</name>
</gene>
<sequence length="125" mass="14740">MLLHHVRGPTSFIELKIVNGQECQTNREAGEARRLLENDNHWDETMEEAVQCRSPDKIRELYATLLSYCGLSNPQTLWDKYREYMADDILHQLQQVHTDMTFNEHIYNETLIIIENKVFTMVGKN</sequence>
<dbReference type="Proteomes" id="UP000887159">
    <property type="component" value="Unassembled WGS sequence"/>
</dbReference>
<name>A0A8X6RKN8_TRICX</name>
<keyword evidence="1" id="KW-0347">Helicase</keyword>
<dbReference type="PANTHER" id="PTHR10492">
    <property type="match status" value="1"/>
</dbReference>
<keyword evidence="2" id="KW-1185">Reference proteome</keyword>
<evidence type="ECO:0000313" key="2">
    <source>
        <dbReference type="Proteomes" id="UP000887159"/>
    </source>
</evidence>
<accession>A0A8X6RKN8</accession>
<proteinExistence type="predicted"/>
<organism evidence="1 2">
    <name type="scientific">Trichonephila clavipes</name>
    <name type="common">Golden silk orbweaver</name>
    <name type="synonym">Nephila clavipes</name>
    <dbReference type="NCBI Taxonomy" id="2585209"/>
    <lineage>
        <taxon>Eukaryota</taxon>
        <taxon>Metazoa</taxon>
        <taxon>Ecdysozoa</taxon>
        <taxon>Arthropoda</taxon>
        <taxon>Chelicerata</taxon>
        <taxon>Arachnida</taxon>
        <taxon>Araneae</taxon>
        <taxon>Araneomorphae</taxon>
        <taxon>Entelegynae</taxon>
        <taxon>Araneoidea</taxon>
        <taxon>Nephilidae</taxon>
        <taxon>Trichonephila</taxon>
    </lineage>
</organism>
<dbReference type="EMBL" id="BMAU01021177">
    <property type="protein sequence ID" value="GFX94402.1"/>
    <property type="molecule type" value="Genomic_DNA"/>
</dbReference>
<keyword evidence="1" id="KW-0547">Nucleotide-binding</keyword>
<keyword evidence="1" id="KW-0378">Hydrolase</keyword>
<dbReference type="GO" id="GO:0004386">
    <property type="term" value="F:helicase activity"/>
    <property type="evidence" value="ECO:0007669"/>
    <property type="project" value="UniProtKB-KW"/>
</dbReference>